<gene>
    <name evidence="2" type="ORF">GCM10018781_43150</name>
</gene>
<accession>A0A919FYV4</accession>
<evidence type="ECO:0000313" key="2">
    <source>
        <dbReference type="EMBL" id="GHH75052.1"/>
    </source>
</evidence>
<dbReference type="AlphaFoldDB" id="A0A919FYV4"/>
<reference evidence="2" key="2">
    <citation type="submission" date="2020-09" db="EMBL/GenBank/DDBJ databases">
        <authorList>
            <person name="Sun Q."/>
            <person name="Ohkuma M."/>
        </authorList>
    </citation>
    <scope>NUCLEOTIDE SEQUENCE</scope>
    <source>
        <strain evidence="2">JCM 4646</strain>
    </source>
</reference>
<evidence type="ECO:0000256" key="1">
    <source>
        <dbReference type="SAM" id="MobiDB-lite"/>
    </source>
</evidence>
<protein>
    <submittedName>
        <fullName evidence="2">Uncharacterized protein</fullName>
    </submittedName>
</protein>
<sequence>MAATENRTPRRPTGFTGSAAGPGKDLPARSPPAGRRNAEAARPDLVGPAGPLASAGDAGERGAGQALAV</sequence>
<organism evidence="2 3">
    <name type="scientific">Kitasatospora indigofera</name>
    <dbReference type="NCBI Taxonomy" id="67307"/>
    <lineage>
        <taxon>Bacteria</taxon>
        <taxon>Bacillati</taxon>
        <taxon>Actinomycetota</taxon>
        <taxon>Actinomycetes</taxon>
        <taxon>Kitasatosporales</taxon>
        <taxon>Streptomycetaceae</taxon>
        <taxon>Kitasatospora</taxon>
    </lineage>
</organism>
<comment type="caution">
    <text evidence="2">The sequence shown here is derived from an EMBL/GenBank/DDBJ whole genome shotgun (WGS) entry which is preliminary data.</text>
</comment>
<reference evidence="2" key="1">
    <citation type="journal article" date="2014" name="Int. J. Syst. Evol. Microbiol.">
        <title>Complete genome sequence of Corynebacterium casei LMG S-19264T (=DSM 44701T), isolated from a smear-ripened cheese.</title>
        <authorList>
            <consortium name="US DOE Joint Genome Institute (JGI-PGF)"/>
            <person name="Walter F."/>
            <person name="Albersmeier A."/>
            <person name="Kalinowski J."/>
            <person name="Ruckert C."/>
        </authorList>
    </citation>
    <scope>NUCLEOTIDE SEQUENCE</scope>
    <source>
        <strain evidence="2">JCM 4646</strain>
    </source>
</reference>
<dbReference type="Proteomes" id="UP000617734">
    <property type="component" value="Unassembled WGS sequence"/>
</dbReference>
<dbReference type="EMBL" id="BNBO01000024">
    <property type="protein sequence ID" value="GHH75052.1"/>
    <property type="molecule type" value="Genomic_DNA"/>
</dbReference>
<feature type="region of interest" description="Disordered" evidence="1">
    <location>
        <begin position="1"/>
        <end position="69"/>
    </location>
</feature>
<name>A0A919FYV4_9ACTN</name>
<evidence type="ECO:0000313" key="3">
    <source>
        <dbReference type="Proteomes" id="UP000617734"/>
    </source>
</evidence>
<keyword evidence="3" id="KW-1185">Reference proteome</keyword>
<proteinExistence type="predicted"/>